<sequence>MPSLASSIAKELINFTIPFIRSFILLTPLLALGAVVVYAYEQTNKRRLQAASETQPVVEEPLPGEPEQAPLGEVEEDYNDDDDGVEEEYPQDAETEELMRQWQAQNPDFVVPPELEEEEGAPANDARLPQFNARGGGDGAAAAGPAGGQTRLHIPRTRNVGAKKARSLARRDQRRAYHEFLHSQAAMRASAAAAIAEEEHDRMFEEKRRRALIEDEIAAKKEAERKARLEAEKKSAEKERGDVEGLKKKVAAPGAWRVSALGGKRGEAWSVEVLKREGLVGKVRGGEDVGIITGEGWYVRLGERQLELISGEIEKKGKMEWREIADRLEWVVGK</sequence>
<name>A0A2T6ZUK5_TUBBO</name>
<keyword evidence="3" id="KW-1133">Transmembrane helix</keyword>
<evidence type="ECO:0000256" key="1">
    <source>
        <dbReference type="SAM" id="Coils"/>
    </source>
</evidence>
<accession>A0A2T6ZUK5</accession>
<keyword evidence="1" id="KW-0175">Coiled coil</keyword>
<gene>
    <name evidence="4" type="ORF">B9Z19DRAFT_980455</name>
</gene>
<protein>
    <submittedName>
        <fullName evidence="4">Uncharacterized protein</fullName>
    </submittedName>
</protein>
<dbReference type="Proteomes" id="UP000244722">
    <property type="component" value="Unassembled WGS sequence"/>
</dbReference>
<proteinExistence type="predicted"/>
<keyword evidence="3" id="KW-0472">Membrane</keyword>
<feature type="compositionally biased region" description="Low complexity" evidence="2">
    <location>
        <begin position="56"/>
        <end position="67"/>
    </location>
</feature>
<organism evidence="4 5">
    <name type="scientific">Tuber borchii</name>
    <name type="common">White truffle</name>
    <dbReference type="NCBI Taxonomy" id="42251"/>
    <lineage>
        <taxon>Eukaryota</taxon>
        <taxon>Fungi</taxon>
        <taxon>Dikarya</taxon>
        <taxon>Ascomycota</taxon>
        <taxon>Pezizomycotina</taxon>
        <taxon>Pezizomycetes</taxon>
        <taxon>Pezizales</taxon>
        <taxon>Tuberaceae</taxon>
        <taxon>Tuber</taxon>
    </lineage>
</organism>
<keyword evidence="3" id="KW-0812">Transmembrane</keyword>
<reference evidence="4 5" key="1">
    <citation type="submission" date="2017-04" db="EMBL/GenBank/DDBJ databases">
        <title>Draft genome sequence of Tuber borchii Vittad., a whitish edible truffle.</title>
        <authorList>
            <consortium name="DOE Joint Genome Institute"/>
            <person name="Murat C."/>
            <person name="Kuo A."/>
            <person name="Barry K.W."/>
            <person name="Clum A."/>
            <person name="Dockter R.B."/>
            <person name="Fauchery L."/>
            <person name="Iotti M."/>
            <person name="Kohler A."/>
            <person name="Labutti K."/>
            <person name="Lindquist E.A."/>
            <person name="Lipzen A."/>
            <person name="Ohm R.A."/>
            <person name="Wang M."/>
            <person name="Grigoriev I.V."/>
            <person name="Zambonelli A."/>
            <person name="Martin F.M."/>
        </authorList>
    </citation>
    <scope>NUCLEOTIDE SEQUENCE [LARGE SCALE GENOMIC DNA]</scope>
    <source>
        <strain evidence="4 5">Tbo3840</strain>
    </source>
</reference>
<evidence type="ECO:0000256" key="2">
    <source>
        <dbReference type="SAM" id="MobiDB-lite"/>
    </source>
</evidence>
<dbReference type="AlphaFoldDB" id="A0A2T6ZUK5"/>
<evidence type="ECO:0000313" key="5">
    <source>
        <dbReference type="Proteomes" id="UP000244722"/>
    </source>
</evidence>
<keyword evidence="5" id="KW-1185">Reference proteome</keyword>
<dbReference type="EMBL" id="NESQ01000099">
    <property type="protein sequence ID" value="PUU79143.1"/>
    <property type="molecule type" value="Genomic_DNA"/>
</dbReference>
<feature type="transmembrane region" description="Helical" evidence="3">
    <location>
        <begin position="20"/>
        <end position="40"/>
    </location>
</feature>
<evidence type="ECO:0000313" key="4">
    <source>
        <dbReference type="EMBL" id="PUU79143.1"/>
    </source>
</evidence>
<evidence type="ECO:0000256" key="3">
    <source>
        <dbReference type="SAM" id="Phobius"/>
    </source>
</evidence>
<dbReference type="OrthoDB" id="5397628at2759"/>
<feature type="coiled-coil region" evidence="1">
    <location>
        <begin position="219"/>
        <end position="249"/>
    </location>
</feature>
<comment type="caution">
    <text evidence="4">The sequence shown here is derived from an EMBL/GenBank/DDBJ whole genome shotgun (WGS) entry which is preliminary data.</text>
</comment>
<feature type="compositionally biased region" description="Acidic residues" evidence="2">
    <location>
        <begin position="73"/>
        <end position="86"/>
    </location>
</feature>
<feature type="region of interest" description="Disordered" evidence="2">
    <location>
        <begin position="51"/>
        <end position="86"/>
    </location>
</feature>